<evidence type="ECO:0000256" key="1">
    <source>
        <dbReference type="SAM" id="Phobius"/>
    </source>
</evidence>
<dbReference type="PATRIC" id="fig|742817.3.peg.442"/>
<dbReference type="GeneID" id="98068068"/>
<feature type="transmembrane region" description="Helical" evidence="1">
    <location>
        <begin position="90"/>
        <end position="114"/>
    </location>
</feature>
<gene>
    <name evidence="2" type="ORF">HMPREF9449_00415</name>
</gene>
<evidence type="ECO:0000313" key="3">
    <source>
        <dbReference type="Proteomes" id="UP000004892"/>
    </source>
</evidence>
<sequence length="116" mass="14114">MKKKELRKRLRKLGFRWDDYNLNGVFFYVYTGYVLKHKNGRWEVYYIERTIRNLVGIFEKEEDACDFFYKSYIQVFGNSKYRNSAFQIKFIAFLRVFNIVLAGAVILYFVYSFFNG</sequence>
<dbReference type="Proteomes" id="UP000004892">
    <property type="component" value="Unassembled WGS sequence"/>
</dbReference>
<proteinExistence type="predicted"/>
<dbReference type="HOGENOM" id="CLU_2094349_0_0_10"/>
<organism evidence="2 3">
    <name type="scientific">Odoribacter laneus YIT 12061</name>
    <dbReference type="NCBI Taxonomy" id="742817"/>
    <lineage>
        <taxon>Bacteria</taxon>
        <taxon>Pseudomonadati</taxon>
        <taxon>Bacteroidota</taxon>
        <taxon>Bacteroidia</taxon>
        <taxon>Bacteroidales</taxon>
        <taxon>Odoribacteraceae</taxon>
        <taxon>Odoribacter</taxon>
    </lineage>
</organism>
<keyword evidence="3" id="KW-1185">Reference proteome</keyword>
<keyword evidence="1" id="KW-0812">Transmembrane</keyword>
<keyword evidence="1" id="KW-1133">Transmembrane helix</keyword>
<keyword evidence="1" id="KW-0472">Membrane</keyword>
<protein>
    <submittedName>
        <fullName evidence="2">Uncharacterized protein</fullName>
    </submittedName>
</protein>
<accession>H1DDS9</accession>
<dbReference type="EMBL" id="ADMC01000005">
    <property type="protein sequence ID" value="EHP50726.1"/>
    <property type="molecule type" value="Genomic_DNA"/>
</dbReference>
<name>H1DDS9_9BACT</name>
<dbReference type="AlphaFoldDB" id="H1DDS9"/>
<reference evidence="2 3" key="1">
    <citation type="submission" date="2012-01" db="EMBL/GenBank/DDBJ databases">
        <title>The Genome Sequence of Odoribacter laneus YIT 12061.</title>
        <authorList>
            <consortium name="The Broad Institute Genome Sequencing Platform"/>
            <person name="Earl A."/>
            <person name="Ward D."/>
            <person name="Feldgarden M."/>
            <person name="Gevers D."/>
            <person name="Morotomi M."/>
            <person name="Young S.K."/>
            <person name="Zeng Q."/>
            <person name="Gargeya S."/>
            <person name="Fitzgerald M."/>
            <person name="Haas B."/>
            <person name="Abouelleil A."/>
            <person name="Alvarado L."/>
            <person name="Arachchi H.M."/>
            <person name="Berlin A."/>
            <person name="Chapman S.B."/>
            <person name="Gearin G."/>
            <person name="Goldberg J."/>
            <person name="Griggs A."/>
            <person name="Gujja S."/>
            <person name="Hansen M."/>
            <person name="Heiman D."/>
            <person name="Howarth C."/>
            <person name="Larimer J."/>
            <person name="Lui A."/>
            <person name="MacDonald P.J.P."/>
            <person name="McCowen C."/>
            <person name="Montmayeur A."/>
            <person name="Murphy C."/>
            <person name="Neiman D."/>
            <person name="Pearson M."/>
            <person name="Priest M."/>
            <person name="Roberts A."/>
            <person name="Saif S."/>
            <person name="Shea T."/>
            <person name="Sisk P."/>
            <person name="Stolte C."/>
            <person name="Sykes S."/>
            <person name="Wortman J."/>
            <person name="Nusbaum C."/>
            <person name="Birren B."/>
        </authorList>
    </citation>
    <scope>NUCLEOTIDE SEQUENCE [LARGE SCALE GENOMIC DNA]</scope>
    <source>
        <strain evidence="2 3">YIT 12061</strain>
    </source>
</reference>
<evidence type="ECO:0000313" key="2">
    <source>
        <dbReference type="EMBL" id="EHP50726.1"/>
    </source>
</evidence>
<comment type="caution">
    <text evidence="2">The sequence shown here is derived from an EMBL/GenBank/DDBJ whole genome shotgun (WGS) entry which is preliminary data.</text>
</comment>
<dbReference type="RefSeq" id="WP_009135569.1">
    <property type="nucleotide sequence ID" value="NZ_JH594596.1"/>
</dbReference>